<proteinExistence type="inferred from homology"/>
<dbReference type="SMART" id="SM00822">
    <property type="entry name" value="PKS_KR"/>
    <property type="match status" value="1"/>
</dbReference>
<dbReference type="InterPro" id="IPR057326">
    <property type="entry name" value="KR_dom"/>
</dbReference>
<protein>
    <submittedName>
        <fullName evidence="3">3-oxoacyl-ACP reductase</fullName>
    </submittedName>
</protein>
<dbReference type="InterPro" id="IPR036291">
    <property type="entry name" value="NAD(P)-bd_dom_sf"/>
</dbReference>
<dbReference type="Pfam" id="PF13561">
    <property type="entry name" value="adh_short_C2"/>
    <property type="match status" value="1"/>
</dbReference>
<dbReference type="RefSeq" id="WP_154372268.1">
    <property type="nucleotide sequence ID" value="NZ_WKJJ01000004.1"/>
</dbReference>
<dbReference type="GO" id="GO:0032787">
    <property type="term" value="P:monocarboxylic acid metabolic process"/>
    <property type="evidence" value="ECO:0007669"/>
    <property type="project" value="UniProtKB-ARBA"/>
</dbReference>
<dbReference type="PRINTS" id="PR00081">
    <property type="entry name" value="GDHRDH"/>
</dbReference>
<dbReference type="InterPro" id="IPR050259">
    <property type="entry name" value="SDR"/>
</dbReference>
<evidence type="ECO:0000259" key="2">
    <source>
        <dbReference type="SMART" id="SM00822"/>
    </source>
</evidence>
<dbReference type="InterPro" id="IPR002347">
    <property type="entry name" value="SDR_fam"/>
</dbReference>
<dbReference type="Proteomes" id="UP000446768">
    <property type="component" value="Unassembled WGS sequence"/>
</dbReference>
<dbReference type="AlphaFoldDB" id="A0A7X2IKE5"/>
<dbReference type="FunFam" id="3.40.50.720:FF:000338">
    <property type="entry name" value="3-oxoacyl-ACP reductase FabG"/>
    <property type="match status" value="1"/>
</dbReference>
<dbReference type="SUPFAM" id="SSF51735">
    <property type="entry name" value="NAD(P)-binding Rossmann-fold domains"/>
    <property type="match status" value="2"/>
</dbReference>
<dbReference type="PANTHER" id="PTHR42879">
    <property type="entry name" value="3-OXOACYL-(ACYL-CARRIER-PROTEIN) REDUCTASE"/>
    <property type="match status" value="1"/>
</dbReference>
<dbReference type="PANTHER" id="PTHR42879:SF2">
    <property type="entry name" value="3-OXOACYL-[ACYL-CARRIER-PROTEIN] REDUCTASE FABG"/>
    <property type="match status" value="1"/>
</dbReference>
<reference evidence="3 4" key="1">
    <citation type="submission" date="2019-11" db="EMBL/GenBank/DDBJ databases">
        <title>Novel species isolated from a subtropical stream in China.</title>
        <authorList>
            <person name="Lu H."/>
        </authorList>
    </citation>
    <scope>NUCLEOTIDE SEQUENCE [LARGE SCALE GENOMIC DNA]</scope>
    <source>
        <strain evidence="3 4">FT92W</strain>
    </source>
</reference>
<feature type="domain" description="Ketoreductase" evidence="2">
    <location>
        <begin position="215"/>
        <end position="391"/>
    </location>
</feature>
<accession>A0A7X2IKE5</accession>
<dbReference type="Gene3D" id="3.40.50.720">
    <property type="entry name" value="NAD(P)-binding Rossmann-like Domain"/>
    <property type="match status" value="2"/>
</dbReference>
<dbReference type="InterPro" id="IPR020904">
    <property type="entry name" value="Sc_DH/Rdtase_CS"/>
</dbReference>
<name>A0A7X2IKE5_9BURK</name>
<comment type="similarity">
    <text evidence="1">Belongs to the short-chain dehydrogenases/reductases (SDR) family.</text>
</comment>
<comment type="caution">
    <text evidence="3">The sequence shown here is derived from an EMBL/GenBank/DDBJ whole genome shotgun (WGS) entry which is preliminary data.</text>
</comment>
<dbReference type="NCBIfam" id="NF006110">
    <property type="entry name" value="PRK08261.1"/>
    <property type="match status" value="1"/>
</dbReference>
<keyword evidence="4" id="KW-1185">Reference proteome</keyword>
<organism evidence="3 4">
    <name type="scientific">Pseudoduganella rivuli</name>
    <dbReference type="NCBI Taxonomy" id="2666085"/>
    <lineage>
        <taxon>Bacteria</taxon>
        <taxon>Pseudomonadati</taxon>
        <taxon>Pseudomonadota</taxon>
        <taxon>Betaproteobacteria</taxon>
        <taxon>Burkholderiales</taxon>
        <taxon>Oxalobacteraceae</taxon>
        <taxon>Telluria group</taxon>
        <taxon>Pseudoduganella</taxon>
    </lineage>
</organism>
<evidence type="ECO:0000256" key="1">
    <source>
        <dbReference type="ARBA" id="ARBA00006484"/>
    </source>
</evidence>
<evidence type="ECO:0000313" key="3">
    <source>
        <dbReference type="EMBL" id="MRV71599.1"/>
    </source>
</evidence>
<evidence type="ECO:0000313" key="4">
    <source>
        <dbReference type="Proteomes" id="UP000446768"/>
    </source>
</evidence>
<sequence>MTDLLKKLNRNPLTGWLVRALGLPDPVDLARHTGGYQAQPLSGKRALLCRSPEGYAAGQLACALAADGATVLHALHAAEQERIDIVVMDATGCSTPAQLRALYDAFHPAIRRIARNGRVLIAAADPAEAAGAGAVAAATARGVEGFCRSLGKELGRKGITANLAYVQREAADRLDGLVHFFCGKQATYVSGQTVTVTMQVKAPNAAPFAPTLPGKVALVTGAARGIGAATAERLAQDGATVICVDVPAASADLDALCMRIGGMPLELDIAAPDAAPQLAALLVERFGGVDIVVHNAGITRDKTLGKMDGATWDTVLNVNFAAIAAIDEALLSGRVLRDDGRIVCLSSISGVAGNFGQTNYATTKAALIGYVAALAPVVASRGICVNAVAPGFIETAMVAKMPFMTRELGRRLNSVQQGGLPRDVAELITFLCTPGAHGITGNTIRVCGQGLIGA</sequence>
<dbReference type="PROSITE" id="PS00061">
    <property type="entry name" value="ADH_SHORT"/>
    <property type="match status" value="1"/>
</dbReference>
<dbReference type="EMBL" id="WKJJ01000004">
    <property type="protein sequence ID" value="MRV71599.1"/>
    <property type="molecule type" value="Genomic_DNA"/>
</dbReference>
<gene>
    <name evidence="3" type="ORF">GJ700_07655</name>
</gene>
<dbReference type="PRINTS" id="PR00080">
    <property type="entry name" value="SDRFAMILY"/>
</dbReference>